<dbReference type="PANTHER" id="PTHR43096:SF48">
    <property type="entry name" value="CHAPERONE PROTEIN DNAJ"/>
    <property type="match status" value="1"/>
</dbReference>
<keyword evidence="9" id="KW-0862">Zinc</keyword>
<comment type="caution">
    <text evidence="13">The sequence shown here is derived from an EMBL/GenBank/DDBJ whole genome shotgun (WGS) entry which is preliminary data.</text>
</comment>
<dbReference type="EMBL" id="VSSQ01033661">
    <property type="protein sequence ID" value="MPM85326.1"/>
    <property type="molecule type" value="Genomic_DNA"/>
</dbReference>
<keyword evidence="7" id="KW-0677">Repeat</keyword>
<evidence type="ECO:0000256" key="10">
    <source>
        <dbReference type="ARBA" id="ARBA00023016"/>
    </source>
</evidence>
<dbReference type="FunFam" id="2.60.260.20:FF:000004">
    <property type="entry name" value="Molecular chaperone DnaJ"/>
    <property type="match status" value="1"/>
</dbReference>
<dbReference type="GO" id="GO:0008270">
    <property type="term" value="F:zinc ion binding"/>
    <property type="evidence" value="ECO:0007669"/>
    <property type="project" value="UniProtKB-KW"/>
</dbReference>
<dbReference type="PANTHER" id="PTHR43096">
    <property type="entry name" value="DNAJ HOMOLOG 1, MITOCHONDRIAL-RELATED"/>
    <property type="match status" value="1"/>
</dbReference>
<keyword evidence="4" id="KW-0963">Cytoplasm</keyword>
<evidence type="ECO:0000256" key="5">
    <source>
        <dbReference type="ARBA" id="ARBA00022705"/>
    </source>
</evidence>
<comment type="subcellular location">
    <subcellularLocation>
        <location evidence="2">Cytoplasm</location>
    </subcellularLocation>
</comment>
<comment type="subunit">
    <text evidence="3">Homodimer.</text>
</comment>
<sequence length="201" mass="21910">MSTSRVCEECGGTGKVIKSPCETCKGKGKVRRTRKVPVNIPAGIDDGQTIYLAGQGNAGNLGGPAGDLLITVSVRPHPFFERRGSDIWCEVPISFTDACLGTEIVVNTLDGKVRQKIPEGTQTHTVFRLQGKGIPYLNSRGKGDQFVRVVVEVPKGLTAEQKQKLADFNRSLVGGKPPTIVDDKKAKNIFDRFKEKEKDKE</sequence>
<dbReference type="InterPro" id="IPR036410">
    <property type="entry name" value="HSP_DnaJ_Cys-rich_dom_sf"/>
</dbReference>
<dbReference type="GO" id="GO:0051082">
    <property type="term" value="F:unfolded protein binding"/>
    <property type="evidence" value="ECO:0007669"/>
    <property type="project" value="InterPro"/>
</dbReference>
<evidence type="ECO:0000259" key="12">
    <source>
        <dbReference type="Pfam" id="PF01556"/>
    </source>
</evidence>
<name>A0A645D7I5_9ZZZZ</name>
<dbReference type="SUPFAM" id="SSF57938">
    <property type="entry name" value="DnaJ/Hsp40 cysteine-rich domain"/>
    <property type="match status" value="1"/>
</dbReference>
<dbReference type="InterPro" id="IPR002939">
    <property type="entry name" value="DnaJ_C"/>
</dbReference>
<dbReference type="CDD" id="cd10719">
    <property type="entry name" value="DnaJ_zf"/>
    <property type="match status" value="1"/>
</dbReference>
<protein>
    <submittedName>
        <fullName evidence="13">Chaperone protein DnaJ</fullName>
    </submittedName>
</protein>
<evidence type="ECO:0000256" key="3">
    <source>
        <dbReference type="ARBA" id="ARBA00011738"/>
    </source>
</evidence>
<evidence type="ECO:0000256" key="4">
    <source>
        <dbReference type="ARBA" id="ARBA00022490"/>
    </source>
</evidence>
<dbReference type="GO" id="GO:0005737">
    <property type="term" value="C:cytoplasm"/>
    <property type="evidence" value="ECO:0007669"/>
    <property type="project" value="UniProtKB-SubCell"/>
</dbReference>
<accession>A0A645D7I5</accession>
<comment type="cofactor">
    <cofactor evidence="1">
        <name>Zn(2+)</name>
        <dbReference type="ChEBI" id="CHEBI:29105"/>
    </cofactor>
</comment>
<dbReference type="Gene3D" id="2.60.260.20">
    <property type="entry name" value="Urease metallochaperone UreE, N-terminal domain"/>
    <property type="match status" value="2"/>
</dbReference>
<keyword evidence="8" id="KW-0863">Zinc-finger</keyword>
<evidence type="ECO:0000313" key="13">
    <source>
        <dbReference type="EMBL" id="MPM85326.1"/>
    </source>
</evidence>
<dbReference type="SUPFAM" id="SSF49493">
    <property type="entry name" value="HSP40/DnaJ peptide-binding domain"/>
    <property type="match status" value="2"/>
</dbReference>
<keyword evidence="11" id="KW-0143">Chaperone</keyword>
<keyword evidence="10" id="KW-0346">Stress response</keyword>
<dbReference type="GO" id="GO:0031072">
    <property type="term" value="F:heat shock protein binding"/>
    <property type="evidence" value="ECO:0007669"/>
    <property type="project" value="InterPro"/>
</dbReference>
<evidence type="ECO:0000256" key="11">
    <source>
        <dbReference type="ARBA" id="ARBA00023186"/>
    </source>
</evidence>
<evidence type="ECO:0000256" key="8">
    <source>
        <dbReference type="ARBA" id="ARBA00022771"/>
    </source>
</evidence>
<evidence type="ECO:0000256" key="9">
    <source>
        <dbReference type="ARBA" id="ARBA00022833"/>
    </source>
</evidence>
<evidence type="ECO:0000256" key="6">
    <source>
        <dbReference type="ARBA" id="ARBA00022723"/>
    </source>
</evidence>
<dbReference type="InterPro" id="IPR001305">
    <property type="entry name" value="HSP_DnaJ_Cys-rich_dom"/>
</dbReference>
<evidence type="ECO:0000256" key="2">
    <source>
        <dbReference type="ARBA" id="ARBA00004496"/>
    </source>
</evidence>
<feature type="domain" description="Chaperone DnaJ C-terminal" evidence="12">
    <location>
        <begin position="30"/>
        <end position="154"/>
    </location>
</feature>
<keyword evidence="5" id="KW-0235">DNA replication</keyword>
<organism evidence="13">
    <name type="scientific">bioreactor metagenome</name>
    <dbReference type="NCBI Taxonomy" id="1076179"/>
    <lineage>
        <taxon>unclassified sequences</taxon>
        <taxon>metagenomes</taxon>
        <taxon>ecological metagenomes</taxon>
    </lineage>
</organism>
<dbReference type="AlphaFoldDB" id="A0A645D7I5"/>
<dbReference type="GO" id="GO:0006260">
    <property type="term" value="P:DNA replication"/>
    <property type="evidence" value="ECO:0007669"/>
    <property type="project" value="UniProtKB-KW"/>
</dbReference>
<dbReference type="CDD" id="cd10747">
    <property type="entry name" value="DnaJ_C"/>
    <property type="match status" value="1"/>
</dbReference>
<dbReference type="InterPro" id="IPR008971">
    <property type="entry name" value="HSP40/DnaJ_pept-bd"/>
</dbReference>
<evidence type="ECO:0000256" key="7">
    <source>
        <dbReference type="ARBA" id="ARBA00022737"/>
    </source>
</evidence>
<dbReference type="GO" id="GO:0042026">
    <property type="term" value="P:protein refolding"/>
    <property type="evidence" value="ECO:0007669"/>
    <property type="project" value="TreeGrafter"/>
</dbReference>
<dbReference type="Pfam" id="PF01556">
    <property type="entry name" value="DnaJ_C"/>
    <property type="match status" value="1"/>
</dbReference>
<keyword evidence="6" id="KW-0479">Metal-binding</keyword>
<proteinExistence type="predicted"/>
<gene>
    <name evidence="13" type="primary">dnaJ_54</name>
    <name evidence="13" type="ORF">SDC9_132404</name>
</gene>
<evidence type="ECO:0000256" key="1">
    <source>
        <dbReference type="ARBA" id="ARBA00001947"/>
    </source>
</evidence>
<reference evidence="13" key="1">
    <citation type="submission" date="2019-08" db="EMBL/GenBank/DDBJ databases">
        <authorList>
            <person name="Kucharzyk K."/>
            <person name="Murdoch R.W."/>
            <person name="Higgins S."/>
            <person name="Loffler F."/>
        </authorList>
    </citation>
    <scope>NUCLEOTIDE SEQUENCE</scope>
</reference>